<proteinExistence type="predicted"/>
<dbReference type="AlphaFoldDB" id="A0A6L5JW87"/>
<protein>
    <submittedName>
        <fullName evidence="1">DUF1640 domain-containing protein</fullName>
    </submittedName>
</protein>
<gene>
    <name evidence="1" type="ORF">GHK24_05830</name>
</gene>
<evidence type="ECO:0000313" key="2">
    <source>
        <dbReference type="Proteomes" id="UP000480275"/>
    </source>
</evidence>
<reference evidence="1 2" key="1">
    <citation type="submission" date="2019-10" db="EMBL/GenBank/DDBJ databases">
        <title>Whole-genome sequence of the purple nonsulfur photosynthetic bacterium Rhodocyclus tenuis.</title>
        <authorList>
            <person name="Kyndt J.A."/>
            <person name="Meyer T.E."/>
        </authorList>
    </citation>
    <scope>NUCLEOTIDE SEQUENCE [LARGE SCALE GENOMIC DNA]</scope>
    <source>
        <strain evidence="1 2">DSM 110</strain>
    </source>
</reference>
<accession>A0A6L5JW87</accession>
<sequence>MAIQFDTLRYVEKLKSAGISEAQAKAEAEALATAPGESASGLLATKDDITNIKIEMAEIKSELKLMKWMLVTIVAGVASLVVKAFF</sequence>
<dbReference type="OrthoDB" id="9133087at2"/>
<organism evidence="1 2">
    <name type="scientific">Rhodocyclus tenuis</name>
    <name type="common">Rhodospirillum tenue</name>
    <dbReference type="NCBI Taxonomy" id="1066"/>
    <lineage>
        <taxon>Bacteria</taxon>
        <taxon>Pseudomonadati</taxon>
        <taxon>Pseudomonadota</taxon>
        <taxon>Betaproteobacteria</taxon>
        <taxon>Rhodocyclales</taxon>
        <taxon>Rhodocyclaceae</taxon>
        <taxon>Rhodocyclus</taxon>
    </lineage>
</organism>
<dbReference type="Gene3D" id="1.20.5.340">
    <property type="match status" value="1"/>
</dbReference>
<comment type="caution">
    <text evidence="1">The sequence shown here is derived from an EMBL/GenBank/DDBJ whole genome shotgun (WGS) entry which is preliminary data.</text>
</comment>
<dbReference type="EMBL" id="WIXJ01000003">
    <property type="protein sequence ID" value="MQY51291.1"/>
    <property type="molecule type" value="Genomic_DNA"/>
</dbReference>
<dbReference type="Proteomes" id="UP000480275">
    <property type="component" value="Unassembled WGS sequence"/>
</dbReference>
<evidence type="ECO:0000313" key="1">
    <source>
        <dbReference type="EMBL" id="MQY51291.1"/>
    </source>
</evidence>
<name>A0A6L5JW87_RHOTE</name>